<evidence type="ECO:0000256" key="1">
    <source>
        <dbReference type="SAM" id="MobiDB-lite"/>
    </source>
</evidence>
<feature type="transmembrane region" description="Helical" evidence="2">
    <location>
        <begin position="126"/>
        <end position="150"/>
    </location>
</feature>
<comment type="caution">
    <text evidence="3">The sequence shown here is derived from an EMBL/GenBank/DDBJ whole genome shotgun (WGS) entry which is preliminary data.</text>
</comment>
<dbReference type="AlphaFoldDB" id="A0A1Z5KJ83"/>
<dbReference type="PROSITE" id="PS00018">
    <property type="entry name" value="EF_HAND_1"/>
    <property type="match status" value="1"/>
</dbReference>
<organism evidence="3 4">
    <name type="scientific">Fistulifera solaris</name>
    <name type="common">Oleaginous diatom</name>
    <dbReference type="NCBI Taxonomy" id="1519565"/>
    <lineage>
        <taxon>Eukaryota</taxon>
        <taxon>Sar</taxon>
        <taxon>Stramenopiles</taxon>
        <taxon>Ochrophyta</taxon>
        <taxon>Bacillariophyta</taxon>
        <taxon>Bacillariophyceae</taxon>
        <taxon>Bacillariophycidae</taxon>
        <taxon>Naviculales</taxon>
        <taxon>Naviculaceae</taxon>
        <taxon>Fistulifera</taxon>
    </lineage>
</organism>
<keyword evidence="2" id="KW-0472">Membrane</keyword>
<keyword evidence="2" id="KW-1133">Transmembrane helix</keyword>
<keyword evidence="4" id="KW-1185">Reference proteome</keyword>
<reference evidence="3 4" key="1">
    <citation type="journal article" date="2015" name="Plant Cell">
        <title>Oil accumulation by the oleaginous diatom Fistulifera solaris as revealed by the genome and transcriptome.</title>
        <authorList>
            <person name="Tanaka T."/>
            <person name="Maeda Y."/>
            <person name="Veluchamy A."/>
            <person name="Tanaka M."/>
            <person name="Abida H."/>
            <person name="Marechal E."/>
            <person name="Bowler C."/>
            <person name="Muto M."/>
            <person name="Sunaga Y."/>
            <person name="Tanaka M."/>
            <person name="Yoshino T."/>
            <person name="Taniguchi T."/>
            <person name="Fukuda Y."/>
            <person name="Nemoto M."/>
            <person name="Matsumoto M."/>
            <person name="Wong P.S."/>
            <person name="Aburatani S."/>
            <person name="Fujibuchi W."/>
        </authorList>
    </citation>
    <scope>NUCLEOTIDE SEQUENCE [LARGE SCALE GENOMIC DNA]</scope>
    <source>
        <strain evidence="3 4">JPCC DA0580</strain>
    </source>
</reference>
<accession>A0A1Z5KJ83</accession>
<gene>
    <name evidence="3" type="ORF">FisN_24Hh016</name>
</gene>
<feature type="region of interest" description="Disordered" evidence="1">
    <location>
        <begin position="257"/>
        <end position="289"/>
    </location>
</feature>
<proteinExistence type="predicted"/>
<sequence>MLAADKLQLQSALKQQATALKEKEFQLHHSNLMTVGTQAAVLAGLDITMFIEFSPAPVSDWAEEHQQFARILRMVYYGIIVAAFCANMIVVSHTTALSVIGAGLALRGPDGSMLTATDGLYEERSSVFTTFGIGLACTVGSVLLSVWLMLPWESALICWLVALFTCRKIYLNYVRVVTRFDFDESQTVDFRDFLEMPALKFITPAQTAVQKVMGMGAVSPSTATSSWGFGRGMRKASSTSQVDDQHHLIAGQEFSDSEISLDQSSASGADMKRRKGRRPDNNDALMKIV</sequence>
<dbReference type="InterPro" id="IPR018247">
    <property type="entry name" value="EF_Hand_1_Ca_BS"/>
</dbReference>
<evidence type="ECO:0000313" key="3">
    <source>
        <dbReference type="EMBL" id="GAX26111.1"/>
    </source>
</evidence>
<dbReference type="InParanoid" id="A0A1Z5KJ83"/>
<protein>
    <submittedName>
        <fullName evidence="3">Uncharacterized protein</fullName>
    </submittedName>
</protein>
<dbReference type="EMBL" id="BDSP01000238">
    <property type="protein sequence ID" value="GAX26111.1"/>
    <property type="molecule type" value="Genomic_DNA"/>
</dbReference>
<feature type="transmembrane region" description="Helical" evidence="2">
    <location>
        <begin position="75"/>
        <end position="106"/>
    </location>
</feature>
<dbReference type="OrthoDB" id="10253246at2759"/>
<dbReference type="Proteomes" id="UP000198406">
    <property type="component" value="Unassembled WGS sequence"/>
</dbReference>
<evidence type="ECO:0000313" key="4">
    <source>
        <dbReference type="Proteomes" id="UP000198406"/>
    </source>
</evidence>
<name>A0A1Z5KJ83_FISSO</name>
<feature type="compositionally biased region" description="Polar residues" evidence="1">
    <location>
        <begin position="257"/>
        <end position="267"/>
    </location>
</feature>
<keyword evidence="2" id="KW-0812">Transmembrane</keyword>
<evidence type="ECO:0000256" key="2">
    <source>
        <dbReference type="SAM" id="Phobius"/>
    </source>
</evidence>